<organism evidence="1 2">
    <name type="scientific">Prevotella intermedia</name>
    <dbReference type="NCBI Taxonomy" id="28131"/>
    <lineage>
        <taxon>Bacteria</taxon>
        <taxon>Pseudomonadati</taxon>
        <taxon>Bacteroidota</taxon>
        <taxon>Bacteroidia</taxon>
        <taxon>Bacteroidales</taxon>
        <taxon>Prevotellaceae</taxon>
        <taxon>Prevotella</taxon>
    </lineage>
</organism>
<sequence length="129" mass="15159">MALRKRLFCNAKPTLLPCKTYAFGLQNNRFCNALIMKRLCNRYTREKYLHFYCLLPSVKRVLSAYKTRGAGGAGVVEMDNEVSAKTTVSDYEFYYKQPYFEQKNKEKLVFYSKFSYLCGKYSCIRQIES</sequence>
<protein>
    <submittedName>
        <fullName evidence="1">Uncharacterized protein</fullName>
    </submittedName>
</protein>
<evidence type="ECO:0000313" key="2">
    <source>
        <dbReference type="Proteomes" id="UP000230742"/>
    </source>
</evidence>
<evidence type="ECO:0000313" key="1">
    <source>
        <dbReference type="EMBL" id="ATV32071.1"/>
    </source>
</evidence>
<gene>
    <name evidence="1" type="ORF">CTM46_11295</name>
</gene>
<proteinExistence type="predicted"/>
<reference evidence="1 2" key="1">
    <citation type="submission" date="2017-11" db="EMBL/GenBank/DDBJ databases">
        <title>Genome sequencing of Prevotella intermedia KCOM 1949.</title>
        <authorList>
            <person name="Kook J.-K."/>
            <person name="Park S.-N."/>
            <person name="Lim Y.K."/>
        </authorList>
    </citation>
    <scope>NUCLEOTIDE SEQUENCE [LARGE SCALE GENOMIC DNA]</scope>
    <source>
        <strain evidence="1 2">KCOM 1949</strain>
    </source>
</reference>
<dbReference type="AlphaFoldDB" id="A0A2D3LNK4"/>
<accession>A0A2D3LNK4</accession>
<dbReference type="Proteomes" id="UP000230742">
    <property type="component" value="Chromosome 2"/>
</dbReference>
<dbReference type="EMBL" id="CP024728">
    <property type="protein sequence ID" value="ATV32071.1"/>
    <property type="molecule type" value="Genomic_DNA"/>
</dbReference>
<name>A0A2D3LNK4_PREIN</name>